<sequence length="133" mass="15063">VASHYGQEQTISQPTHFTETSSSIIDLFLTSNSDINIQYVVFVNPSKINQFHCPVFCSCNLSKPFQQPYRRLILKFGRGYYELLRIKVGNFDWSSLLDDSLDTYATISTSQLLSCSKETIPFGHSLHGCIKTS</sequence>
<accession>A0ABY7GB70</accession>
<protein>
    <submittedName>
        <fullName evidence="1">Uncharacterized protein</fullName>
    </submittedName>
</protein>
<name>A0ABY7GB70_MYAAR</name>
<dbReference type="Proteomes" id="UP001164746">
    <property type="component" value="Chromosome 17"/>
</dbReference>
<organism evidence="1 2">
    <name type="scientific">Mya arenaria</name>
    <name type="common">Soft-shell clam</name>
    <dbReference type="NCBI Taxonomy" id="6604"/>
    <lineage>
        <taxon>Eukaryota</taxon>
        <taxon>Metazoa</taxon>
        <taxon>Spiralia</taxon>
        <taxon>Lophotrochozoa</taxon>
        <taxon>Mollusca</taxon>
        <taxon>Bivalvia</taxon>
        <taxon>Autobranchia</taxon>
        <taxon>Heteroconchia</taxon>
        <taxon>Euheterodonta</taxon>
        <taxon>Imparidentia</taxon>
        <taxon>Neoheterodontei</taxon>
        <taxon>Myida</taxon>
        <taxon>Myoidea</taxon>
        <taxon>Myidae</taxon>
        <taxon>Mya</taxon>
    </lineage>
</organism>
<gene>
    <name evidence="1" type="ORF">MAR_034182</name>
</gene>
<proteinExistence type="predicted"/>
<reference evidence="1" key="1">
    <citation type="submission" date="2022-11" db="EMBL/GenBank/DDBJ databases">
        <title>Centuries of genome instability and evolution in soft-shell clam transmissible cancer (bioRxiv).</title>
        <authorList>
            <person name="Hart S.F.M."/>
            <person name="Yonemitsu M.A."/>
            <person name="Giersch R.M."/>
            <person name="Beal B.F."/>
            <person name="Arriagada G."/>
            <person name="Davis B.W."/>
            <person name="Ostrander E.A."/>
            <person name="Goff S.P."/>
            <person name="Metzger M.J."/>
        </authorList>
    </citation>
    <scope>NUCLEOTIDE SEQUENCE</scope>
    <source>
        <strain evidence="1">MELC-2E11</strain>
        <tissue evidence="1">Siphon/mantle</tissue>
    </source>
</reference>
<keyword evidence="2" id="KW-1185">Reference proteome</keyword>
<dbReference type="EMBL" id="CP111028">
    <property type="protein sequence ID" value="WAR31640.1"/>
    <property type="molecule type" value="Genomic_DNA"/>
</dbReference>
<feature type="non-terminal residue" evidence="1">
    <location>
        <position position="1"/>
    </location>
</feature>
<evidence type="ECO:0000313" key="1">
    <source>
        <dbReference type="EMBL" id="WAR31640.1"/>
    </source>
</evidence>
<evidence type="ECO:0000313" key="2">
    <source>
        <dbReference type="Proteomes" id="UP001164746"/>
    </source>
</evidence>